<gene>
    <name evidence="2" type="ORF">NEZAVI_LOCUS12978</name>
</gene>
<feature type="compositionally biased region" description="Basic and acidic residues" evidence="1">
    <location>
        <begin position="316"/>
        <end position="335"/>
    </location>
</feature>
<dbReference type="OrthoDB" id="6630961at2759"/>
<sequence>MGSRNNTWIEPIGYTSSFRPIRKPLRLNYSRDDPKIKETRYQKFHKQNKGRESAPRTFPMELRPREVITPDVASSKNSRYSRSRSTPREELNSYSNVRRSSRISLPRFPEPPLNKEKNAVNKRFSPPKRAPPGYIHSRPSAPLRPPPGYIHASSSTPNRASSGYRHSSPRYRQEDSQYAPRGKSLVRESPLKKDSKSAGRKYEQTSRKRNTSPPSFNSRYYNNDEEYTPRRFLRSRSEPPRRSARIANLKKSTTQQGVKDDERNSSRPRARSRAVSKARDSSPRGSHSESKYKTSQSNYRSASVAPSRYSGSDFTKSSRELQNRNTKKEKGHPHPETSSTSRGQIVSAVVENNEPQPAYDESPTSVSDMFHEPPPAAAERSPEDPNVSVEDTDPTYHEDEENIIMDINADPTYHEDEENRIMDINTDPTYHEDEENRIVDNFNRVQDTDPTYHKDEENRIMDINTDPTYHEDEENRIMDINADPTYHEDEENRIMDINTDPTYHEDEENRIVDNFNRVQDTDPTYHEDEENRIVDNFNRVQDPYLDYNRGLHRYEEGTNAFYLNSESLFSRREPSHYVNGSNAYRNNGFDSLVPFHRRQMDVANVSRNISAEEFSHYETLPWQGDYRDYLPPAEYAHYQVSSWQNAYNEGLLMQNRFWNNSMFSSIRITCPDGGILCLNENSYCLRRRVSLNNEFET</sequence>
<keyword evidence="3" id="KW-1185">Reference proteome</keyword>
<name>A0A9P0HMV7_NEZVI</name>
<feature type="compositionally biased region" description="Polar residues" evidence="1">
    <location>
        <begin position="211"/>
        <end position="221"/>
    </location>
</feature>
<feature type="compositionally biased region" description="Basic and acidic residues" evidence="1">
    <location>
        <begin position="185"/>
        <end position="206"/>
    </location>
</feature>
<evidence type="ECO:0000256" key="1">
    <source>
        <dbReference type="SAM" id="MobiDB-lite"/>
    </source>
</evidence>
<feature type="region of interest" description="Disordered" evidence="1">
    <location>
        <begin position="29"/>
        <end position="393"/>
    </location>
</feature>
<evidence type="ECO:0000313" key="2">
    <source>
        <dbReference type="EMBL" id="CAH1404602.1"/>
    </source>
</evidence>
<feature type="compositionally biased region" description="Basic residues" evidence="1">
    <location>
        <begin position="266"/>
        <end position="276"/>
    </location>
</feature>
<protein>
    <submittedName>
        <fullName evidence="2">Uncharacterized protein</fullName>
    </submittedName>
</protein>
<evidence type="ECO:0000313" key="3">
    <source>
        <dbReference type="Proteomes" id="UP001152798"/>
    </source>
</evidence>
<dbReference type="AlphaFoldDB" id="A0A9P0HMV7"/>
<dbReference type="Proteomes" id="UP001152798">
    <property type="component" value="Chromosome 6"/>
</dbReference>
<organism evidence="2 3">
    <name type="scientific">Nezara viridula</name>
    <name type="common">Southern green stink bug</name>
    <name type="synonym">Cimex viridulus</name>
    <dbReference type="NCBI Taxonomy" id="85310"/>
    <lineage>
        <taxon>Eukaryota</taxon>
        <taxon>Metazoa</taxon>
        <taxon>Ecdysozoa</taxon>
        <taxon>Arthropoda</taxon>
        <taxon>Hexapoda</taxon>
        <taxon>Insecta</taxon>
        <taxon>Pterygota</taxon>
        <taxon>Neoptera</taxon>
        <taxon>Paraneoptera</taxon>
        <taxon>Hemiptera</taxon>
        <taxon>Heteroptera</taxon>
        <taxon>Panheteroptera</taxon>
        <taxon>Pentatomomorpha</taxon>
        <taxon>Pentatomoidea</taxon>
        <taxon>Pentatomidae</taxon>
        <taxon>Pentatominae</taxon>
        <taxon>Nezara</taxon>
    </lineage>
</organism>
<dbReference type="EMBL" id="OV725082">
    <property type="protein sequence ID" value="CAH1404602.1"/>
    <property type="molecule type" value="Genomic_DNA"/>
</dbReference>
<reference evidence="2" key="1">
    <citation type="submission" date="2022-01" db="EMBL/GenBank/DDBJ databases">
        <authorList>
            <person name="King R."/>
        </authorList>
    </citation>
    <scope>NUCLEOTIDE SEQUENCE</scope>
</reference>
<feature type="compositionally biased region" description="Basic and acidic residues" evidence="1">
    <location>
        <begin position="29"/>
        <end position="41"/>
    </location>
</feature>
<proteinExistence type="predicted"/>
<feature type="compositionally biased region" description="Polar residues" evidence="1">
    <location>
        <begin position="152"/>
        <end position="165"/>
    </location>
</feature>
<feature type="compositionally biased region" description="Basic and acidic residues" evidence="1">
    <location>
        <begin position="277"/>
        <end position="292"/>
    </location>
</feature>
<feature type="compositionally biased region" description="Low complexity" evidence="1">
    <location>
        <begin position="74"/>
        <end position="84"/>
    </location>
</feature>
<accession>A0A9P0HMV7</accession>